<dbReference type="Proteomes" id="UP001305647">
    <property type="component" value="Unassembled WGS sequence"/>
</dbReference>
<dbReference type="AlphaFoldDB" id="A0AAN6PVK7"/>
<accession>A0AAN6PVK7</accession>
<dbReference type="EMBL" id="MU863657">
    <property type="protein sequence ID" value="KAK4098588.1"/>
    <property type="molecule type" value="Genomic_DNA"/>
</dbReference>
<gene>
    <name evidence="1" type="ORF">N658DRAFT_217161</name>
</gene>
<comment type="caution">
    <text evidence="1">The sequence shown here is derived from an EMBL/GenBank/DDBJ whole genome shotgun (WGS) entry which is preliminary data.</text>
</comment>
<evidence type="ECO:0000313" key="1">
    <source>
        <dbReference type="EMBL" id="KAK4098588.1"/>
    </source>
</evidence>
<evidence type="ECO:0000313" key="2">
    <source>
        <dbReference type="Proteomes" id="UP001305647"/>
    </source>
</evidence>
<reference evidence="1" key="1">
    <citation type="journal article" date="2023" name="Mol. Phylogenet. Evol.">
        <title>Genome-scale phylogeny and comparative genomics of the fungal order Sordariales.</title>
        <authorList>
            <person name="Hensen N."/>
            <person name="Bonometti L."/>
            <person name="Westerberg I."/>
            <person name="Brannstrom I.O."/>
            <person name="Guillou S."/>
            <person name="Cros-Aarteil S."/>
            <person name="Calhoun S."/>
            <person name="Haridas S."/>
            <person name="Kuo A."/>
            <person name="Mondo S."/>
            <person name="Pangilinan J."/>
            <person name="Riley R."/>
            <person name="LaButti K."/>
            <person name="Andreopoulos B."/>
            <person name="Lipzen A."/>
            <person name="Chen C."/>
            <person name="Yan M."/>
            <person name="Daum C."/>
            <person name="Ng V."/>
            <person name="Clum A."/>
            <person name="Steindorff A."/>
            <person name="Ohm R.A."/>
            <person name="Martin F."/>
            <person name="Silar P."/>
            <person name="Natvig D.O."/>
            <person name="Lalanne C."/>
            <person name="Gautier V."/>
            <person name="Ament-Velasquez S.L."/>
            <person name="Kruys A."/>
            <person name="Hutchinson M.I."/>
            <person name="Powell A.J."/>
            <person name="Barry K."/>
            <person name="Miller A.N."/>
            <person name="Grigoriev I.V."/>
            <person name="Debuchy R."/>
            <person name="Gladieux P."/>
            <person name="Hiltunen Thoren M."/>
            <person name="Johannesson H."/>
        </authorList>
    </citation>
    <scope>NUCLEOTIDE SEQUENCE</scope>
    <source>
        <strain evidence="1">CBS 757.83</strain>
    </source>
</reference>
<proteinExistence type="predicted"/>
<reference evidence="1" key="2">
    <citation type="submission" date="2023-05" db="EMBL/GenBank/DDBJ databases">
        <authorList>
            <consortium name="Lawrence Berkeley National Laboratory"/>
            <person name="Steindorff A."/>
            <person name="Hensen N."/>
            <person name="Bonometti L."/>
            <person name="Westerberg I."/>
            <person name="Brannstrom I.O."/>
            <person name="Guillou S."/>
            <person name="Cros-Aarteil S."/>
            <person name="Calhoun S."/>
            <person name="Haridas S."/>
            <person name="Kuo A."/>
            <person name="Mondo S."/>
            <person name="Pangilinan J."/>
            <person name="Riley R."/>
            <person name="Labutti K."/>
            <person name="Andreopoulos B."/>
            <person name="Lipzen A."/>
            <person name="Chen C."/>
            <person name="Yanf M."/>
            <person name="Daum C."/>
            <person name="Ng V."/>
            <person name="Clum A."/>
            <person name="Ohm R."/>
            <person name="Martin F."/>
            <person name="Silar P."/>
            <person name="Natvig D."/>
            <person name="Lalanne C."/>
            <person name="Gautier V."/>
            <person name="Ament-Velasquez S.L."/>
            <person name="Kruys A."/>
            <person name="Hutchinson M.I."/>
            <person name="Powell A.J."/>
            <person name="Barry K."/>
            <person name="Miller A.N."/>
            <person name="Grigoriev I.V."/>
            <person name="Debuchy R."/>
            <person name="Gladieux P."/>
            <person name="Thoren M.H."/>
            <person name="Johannesson H."/>
        </authorList>
    </citation>
    <scope>NUCLEOTIDE SEQUENCE</scope>
    <source>
        <strain evidence="1">CBS 757.83</strain>
    </source>
</reference>
<sequence>MGRTGSPRPDVARLPRMRTDRVVGFGRGSACGAIGQWAPWKLPSSTHRPTACSNGATTAVPQYAMARVQRLQNGLPESRHSRLSSGSLFPLGSREVQCHKFHEHGETPIARLLHWHPHTSPDIRV</sequence>
<keyword evidence="2" id="KW-1185">Reference proteome</keyword>
<organism evidence="1 2">
    <name type="scientific">Parathielavia hyrcaniae</name>
    <dbReference type="NCBI Taxonomy" id="113614"/>
    <lineage>
        <taxon>Eukaryota</taxon>
        <taxon>Fungi</taxon>
        <taxon>Dikarya</taxon>
        <taxon>Ascomycota</taxon>
        <taxon>Pezizomycotina</taxon>
        <taxon>Sordariomycetes</taxon>
        <taxon>Sordariomycetidae</taxon>
        <taxon>Sordariales</taxon>
        <taxon>Chaetomiaceae</taxon>
        <taxon>Parathielavia</taxon>
    </lineage>
</organism>
<name>A0AAN6PVK7_9PEZI</name>
<protein>
    <submittedName>
        <fullName evidence="1">Uncharacterized protein</fullName>
    </submittedName>
</protein>